<accession>K5D9D1</accession>
<dbReference type="Proteomes" id="UP000007993">
    <property type="component" value="Unassembled WGS sequence"/>
</dbReference>
<reference evidence="1 2" key="1">
    <citation type="journal article" date="2013" name="Mar. Genomics">
        <title>Expression of sulfatases in Rhodopirellula baltica and the diversity of sulfatases in the genus Rhodopirellula.</title>
        <authorList>
            <person name="Wegner C.E."/>
            <person name="Richter-Heitmann T."/>
            <person name="Klindworth A."/>
            <person name="Klockow C."/>
            <person name="Richter M."/>
            <person name="Achstetter T."/>
            <person name="Glockner F.O."/>
            <person name="Harder J."/>
        </authorList>
    </citation>
    <scope>NUCLEOTIDE SEQUENCE [LARGE SCALE GENOMIC DNA]</scope>
    <source>
        <strain evidence="1 2">SH28</strain>
    </source>
</reference>
<evidence type="ECO:0000313" key="2">
    <source>
        <dbReference type="Proteomes" id="UP000007993"/>
    </source>
</evidence>
<dbReference type="AlphaFoldDB" id="K5D9D1"/>
<organism evidence="1 2">
    <name type="scientific">Rhodopirellula baltica SH28</name>
    <dbReference type="NCBI Taxonomy" id="993517"/>
    <lineage>
        <taxon>Bacteria</taxon>
        <taxon>Pseudomonadati</taxon>
        <taxon>Planctomycetota</taxon>
        <taxon>Planctomycetia</taxon>
        <taxon>Pirellulales</taxon>
        <taxon>Pirellulaceae</taxon>
        <taxon>Rhodopirellula</taxon>
    </lineage>
</organism>
<sequence length="43" mass="4776">MQANANFALDTANGLLKSFGKEWTWFLNANGILKLATIVIEHL</sequence>
<comment type="caution">
    <text evidence="1">The sequence shown here is derived from an EMBL/GenBank/DDBJ whole genome shotgun (WGS) entry which is preliminary data.</text>
</comment>
<proteinExistence type="predicted"/>
<dbReference type="EMBL" id="AMCW01000159">
    <property type="protein sequence ID" value="EKJ99072.1"/>
    <property type="molecule type" value="Genomic_DNA"/>
</dbReference>
<name>K5D9D1_RHOBT</name>
<gene>
    <name evidence="1" type="ORF">RBSH_05658</name>
</gene>
<protein>
    <submittedName>
        <fullName evidence="1">Uncharacterized protein</fullName>
    </submittedName>
</protein>
<dbReference type="PATRIC" id="fig|993517.3.peg.6123"/>
<evidence type="ECO:0000313" key="1">
    <source>
        <dbReference type="EMBL" id="EKJ99072.1"/>
    </source>
</evidence>